<sequence length="163" mass="18243">MKTKKNQSVRILNAQTQLLNYKIMEMNMTNNSLLSSTEKDSNYVVTKNLLLPNDNSQVTVSIYFGGENQFGSAKIKILRTNEPVKFIKSSTDNIILGICSDLIGNVLCIAADITDSNQVPENNNTVLTVKIMQQNRVLYDDKHTVDVGNEGATASFTYYLTFY</sequence>
<gene>
    <name evidence="1" type="ORF">QX233_01755</name>
</gene>
<organism evidence="1 2">
    <name type="scientific">Chryseobacterium gambrini</name>
    <dbReference type="NCBI Taxonomy" id="373672"/>
    <lineage>
        <taxon>Bacteria</taxon>
        <taxon>Pseudomonadati</taxon>
        <taxon>Bacteroidota</taxon>
        <taxon>Flavobacteriia</taxon>
        <taxon>Flavobacteriales</taxon>
        <taxon>Weeksellaceae</taxon>
        <taxon>Chryseobacterium group</taxon>
        <taxon>Chryseobacterium</taxon>
    </lineage>
</organism>
<proteinExistence type="predicted"/>
<comment type="caution">
    <text evidence="1">The sequence shown here is derived from an EMBL/GenBank/DDBJ whole genome shotgun (WGS) entry which is preliminary data.</text>
</comment>
<evidence type="ECO:0000313" key="2">
    <source>
        <dbReference type="Proteomes" id="UP001225933"/>
    </source>
</evidence>
<reference evidence="1" key="1">
    <citation type="submission" date="2023-06" db="EMBL/GenBank/DDBJ databases">
        <title>Two Chryseobacterium gambrini strains from China.</title>
        <authorList>
            <person name="Zeng J."/>
            <person name="Wu Y."/>
        </authorList>
    </citation>
    <scope>NUCLEOTIDE SEQUENCE</scope>
    <source>
        <strain evidence="1">SQ219</strain>
    </source>
</reference>
<evidence type="ECO:0000313" key="1">
    <source>
        <dbReference type="EMBL" id="MDN4011178.1"/>
    </source>
</evidence>
<name>A0AAJ1VIH3_9FLAO</name>
<dbReference type="EMBL" id="JAUHGV010000001">
    <property type="protein sequence ID" value="MDN4011178.1"/>
    <property type="molecule type" value="Genomic_DNA"/>
</dbReference>
<dbReference type="Proteomes" id="UP001225933">
    <property type="component" value="Unassembled WGS sequence"/>
</dbReference>
<accession>A0AAJ1VIH3</accession>
<dbReference type="RefSeq" id="WP_214588347.1">
    <property type="nucleotide sequence ID" value="NZ_CP115857.1"/>
</dbReference>
<protein>
    <submittedName>
        <fullName evidence="1">Uncharacterized protein</fullName>
    </submittedName>
</protein>
<dbReference type="AlphaFoldDB" id="A0AAJ1VIH3"/>